<proteinExistence type="inferred from homology"/>
<evidence type="ECO:0000259" key="3">
    <source>
        <dbReference type="Pfam" id="PF14361"/>
    </source>
</evidence>
<organism evidence="5 6">
    <name type="scientific">Corynebacterium freneyi DNF00450</name>
    <dbReference type="NCBI Taxonomy" id="1287475"/>
    <lineage>
        <taxon>Bacteria</taxon>
        <taxon>Bacillati</taxon>
        <taxon>Actinomycetota</taxon>
        <taxon>Actinomycetes</taxon>
        <taxon>Mycobacteriales</taxon>
        <taxon>Corynebacteriaceae</taxon>
        <taxon>Corynebacterium</taxon>
    </lineage>
</organism>
<dbReference type="Gene3D" id="1.10.10.2840">
    <property type="entry name" value="PucR C-terminal helix-turn-helix domain"/>
    <property type="match status" value="1"/>
</dbReference>
<dbReference type="InterPro" id="IPR041522">
    <property type="entry name" value="CdaR_GGDEF"/>
</dbReference>
<dbReference type="InterPro" id="IPR042070">
    <property type="entry name" value="PucR_C-HTH_sf"/>
</dbReference>
<evidence type="ECO:0000259" key="2">
    <source>
        <dbReference type="Pfam" id="PF13556"/>
    </source>
</evidence>
<dbReference type="InterPro" id="IPR025751">
    <property type="entry name" value="RsbRD_N_dom"/>
</dbReference>
<name>A0A095ZDW3_9CORY</name>
<comment type="caution">
    <text evidence="5">The sequence shown here is derived from an EMBL/GenBank/DDBJ whole genome shotgun (WGS) entry which is preliminary data.</text>
</comment>
<dbReference type="AlphaFoldDB" id="A0A095ZDW3"/>
<feature type="domain" description="RsbT co-antagonist protein RsbRD N-terminal" evidence="3">
    <location>
        <begin position="29"/>
        <end position="157"/>
    </location>
</feature>
<dbReference type="InterPro" id="IPR025736">
    <property type="entry name" value="PucR_C-HTH_dom"/>
</dbReference>
<evidence type="ECO:0000259" key="4">
    <source>
        <dbReference type="Pfam" id="PF17853"/>
    </source>
</evidence>
<dbReference type="InterPro" id="IPR051448">
    <property type="entry name" value="CdaR-like_regulators"/>
</dbReference>
<dbReference type="eggNOG" id="COG2508">
    <property type="taxonomic scope" value="Bacteria"/>
</dbReference>
<comment type="similarity">
    <text evidence="1">Belongs to the CdaR family.</text>
</comment>
<dbReference type="PANTHER" id="PTHR33744:SF1">
    <property type="entry name" value="DNA-BINDING TRANSCRIPTIONAL ACTIVATOR ADER"/>
    <property type="match status" value="1"/>
</dbReference>
<accession>A0A095ZDW3</accession>
<reference evidence="5 6" key="1">
    <citation type="submission" date="2014-07" db="EMBL/GenBank/DDBJ databases">
        <authorList>
            <person name="McCorrison J."/>
            <person name="Sanka R."/>
            <person name="Torralba M."/>
            <person name="Gillis M."/>
            <person name="Haft D.H."/>
            <person name="Methe B."/>
            <person name="Sutton G."/>
            <person name="Nelson K.E."/>
        </authorList>
    </citation>
    <scope>NUCLEOTIDE SEQUENCE [LARGE SCALE GENOMIC DNA]</scope>
    <source>
        <strain evidence="5 6">DNF00450</strain>
    </source>
</reference>
<evidence type="ECO:0000256" key="1">
    <source>
        <dbReference type="ARBA" id="ARBA00006754"/>
    </source>
</evidence>
<dbReference type="Pfam" id="PF17853">
    <property type="entry name" value="GGDEF_2"/>
    <property type="match status" value="1"/>
</dbReference>
<dbReference type="PANTHER" id="PTHR33744">
    <property type="entry name" value="CARBOHYDRATE DIACID REGULATOR"/>
    <property type="match status" value="1"/>
</dbReference>
<dbReference type="Pfam" id="PF14361">
    <property type="entry name" value="RsbRD_N"/>
    <property type="match status" value="1"/>
</dbReference>
<dbReference type="Proteomes" id="UP000029548">
    <property type="component" value="Unassembled WGS sequence"/>
</dbReference>
<evidence type="ECO:0000313" key="6">
    <source>
        <dbReference type="Proteomes" id="UP000029548"/>
    </source>
</evidence>
<sequence>MTMDEMLRIVGDAVTELTDATFAEDTADRLIVATLPPSDSDWAAVREPLRASIRAVIGRFGELLSTGEDPWTPSAPKAALDYARLLARQGIPLSTLLLQYHQSHNAVERELLQIVHDAAQPLPSDELFSFLGHLRRLTDSFITAMTADVTRAYEAEATALPIPGNAEHLRKVLDVLGAAHAADDIGGYPMAGRHMALVFHPSANGDGEIDPVLVKSASRTIADAVGSHSAPLIVVPGSTEAWAWCTVPSAQPGPGAPKVPEQPGLRIAVGPSSPGIEGFRLSHRRAQRCSSLFGAIAFDVAVVDDREPGTATAAAFVDRLADAADFVRATLGPLAHDDADRDVLRQTVRAYLASGVGGAAESLLVHRNTVKYRLDRVREVADAETIATPEFRVALELAHWYGPKVLAQD</sequence>
<dbReference type="RefSeq" id="WP_083291150.1">
    <property type="nucleotide sequence ID" value="NZ_JRNE01000048.1"/>
</dbReference>
<feature type="domain" description="CdaR GGDEF-like" evidence="4">
    <location>
        <begin position="187"/>
        <end position="289"/>
    </location>
</feature>
<protein>
    <recommendedName>
        <fullName evidence="7">PucR C-terminal helix-turn-helix domain-containing protein</fullName>
    </recommendedName>
</protein>
<evidence type="ECO:0000313" key="5">
    <source>
        <dbReference type="EMBL" id="KGF16847.1"/>
    </source>
</evidence>
<evidence type="ECO:0008006" key="7">
    <source>
        <dbReference type="Google" id="ProtNLM"/>
    </source>
</evidence>
<dbReference type="Pfam" id="PF13556">
    <property type="entry name" value="HTH_30"/>
    <property type="match status" value="1"/>
</dbReference>
<dbReference type="EMBL" id="JRNE01000048">
    <property type="protein sequence ID" value="KGF16847.1"/>
    <property type="molecule type" value="Genomic_DNA"/>
</dbReference>
<gene>
    <name evidence="5" type="ORF">HMPREF1650_06520</name>
</gene>
<feature type="domain" description="PucR C-terminal helix-turn-helix" evidence="2">
    <location>
        <begin position="344"/>
        <end position="398"/>
    </location>
</feature>